<feature type="compositionally biased region" description="Polar residues" evidence="2">
    <location>
        <begin position="498"/>
        <end position="507"/>
    </location>
</feature>
<gene>
    <name evidence="3" type="primary">Contig8556.g9134</name>
    <name evidence="3" type="ORF">STYLEM_14370</name>
</gene>
<feature type="compositionally biased region" description="Polar residues" evidence="2">
    <location>
        <begin position="544"/>
        <end position="562"/>
    </location>
</feature>
<evidence type="ECO:0000256" key="1">
    <source>
        <dbReference type="SAM" id="Coils"/>
    </source>
</evidence>
<sequence>MYFDPEEIIMPFSETIHSNQINSPNTNNEEDREQKMQFGTTDMKSSLQKYFQMKVSEIHQRREVSVNMDGSPDTQMFRSARQPGTELKDINYNQNPLDIDQLLQITPEMIDEYLEKHPLNEITPDAWNNIPYCVVKAIKIMQEYLVSKDVDQWEKNAYVNEQFVKLQNMFNKLERRQREGSDMLSNAIETLKSTLNDKIKKMETTFDARSEHIATQVLNNKKAQTQENFKIQQQLDQQTTDIDEMQKQVNKQCTQMKNDFESMKMNILKMNEKMRNDLMESFLIVTENTYEGENLIVTKKNIRHYTVEKIDLISKNMNQNKLDILAQLKVMMDVERNENTSKLKRIHEDLLFELSSLKDNFNEKNSNDEEALNQTNEKIRIQNEQFRITFDEIKEEFSKNDEAVTQQFLERINNVQEFITNQKAEQDETQNKIVNEMKICQDQIKFLNPRFLKRDVFQLTQKLVSLEKKVEDLVFEYNETSKNNTQRQSNKELEPLQKSEQANQIISQDKDNKDERTQQPKQENTLAKQNKQTGHNSVRRQSEINESQQQPPQLNSNDNLNNETEQANLNSQRNNIQSITYKQNDANQGINSTTFNQSSGIEIPTQLRKQQTLIRKPFKQDGLQNDGNQTQKSGFQKKGPNNLKLLKQLKDQTENQIDKEEVQNMISAGIEQKVLEFRDSFMKEIKEYIRGIQSSLAGSHGIQSRMFNAAGNETRKKKQQHLDIRSQDTIISPQNVFKSFDDFKNIISQKDSKVTFKEWLLEQIKQNKVNMDEEQLKELTSIEDQFNNISFASQGSIIKQAKLRVSSNQANNREKINPELTRYINEIQKYGKDQKKNQTNSLLRGGDSNLYNHNNTISDQKMVEFLKFQGADGKTRNQGFELSNQESQSMTDIMSEAKYKNIETLSSRHDKGYQLRKNPILNTSIERSQNVQQFLQSFTSSPKINNDQMERDELQLQFNQQKALNMTTFTFDIDNQNSNRDSMNISQRFFEKRGMSTGRQQLVSQEKNRQKNTASRINTANGLTQPRILDKKINKDPNQPIQVQFESFL</sequence>
<feature type="compositionally biased region" description="Polar residues" evidence="2">
    <location>
        <begin position="622"/>
        <end position="634"/>
    </location>
</feature>
<keyword evidence="4" id="KW-1185">Reference proteome</keyword>
<feature type="compositionally biased region" description="Basic and acidic residues" evidence="2">
    <location>
        <begin position="508"/>
        <end position="518"/>
    </location>
</feature>
<feature type="region of interest" description="Disordered" evidence="2">
    <location>
        <begin position="618"/>
        <end position="639"/>
    </location>
</feature>
<evidence type="ECO:0000313" key="4">
    <source>
        <dbReference type="Proteomes" id="UP000039865"/>
    </source>
</evidence>
<accession>A0A078ATG2</accession>
<feature type="compositionally biased region" description="Polar residues" evidence="2">
    <location>
        <begin position="519"/>
        <end position="536"/>
    </location>
</feature>
<name>A0A078ATG2_STYLE</name>
<protein>
    <submittedName>
        <fullName evidence="3">Uncharacterized protein</fullName>
    </submittedName>
</protein>
<feature type="region of interest" description="Disordered" evidence="2">
    <location>
        <begin position="1003"/>
        <end position="1024"/>
    </location>
</feature>
<dbReference type="Proteomes" id="UP000039865">
    <property type="component" value="Unassembled WGS sequence"/>
</dbReference>
<keyword evidence="1" id="KW-0175">Coiled coil</keyword>
<evidence type="ECO:0000313" key="3">
    <source>
        <dbReference type="EMBL" id="CDW85296.1"/>
    </source>
</evidence>
<dbReference type="AlphaFoldDB" id="A0A078ATG2"/>
<feature type="coiled-coil region" evidence="1">
    <location>
        <begin position="358"/>
        <end position="396"/>
    </location>
</feature>
<evidence type="ECO:0000256" key="2">
    <source>
        <dbReference type="SAM" id="MobiDB-lite"/>
    </source>
</evidence>
<reference evidence="3 4" key="1">
    <citation type="submission" date="2014-06" db="EMBL/GenBank/DDBJ databases">
        <authorList>
            <person name="Swart Estienne"/>
        </authorList>
    </citation>
    <scope>NUCLEOTIDE SEQUENCE [LARGE SCALE GENOMIC DNA]</scope>
    <source>
        <strain evidence="3 4">130c</strain>
    </source>
</reference>
<feature type="region of interest" description="Disordered" evidence="2">
    <location>
        <begin position="480"/>
        <end position="562"/>
    </location>
</feature>
<dbReference type="InParanoid" id="A0A078ATG2"/>
<dbReference type="EMBL" id="CCKQ01013611">
    <property type="protein sequence ID" value="CDW85296.1"/>
    <property type="molecule type" value="Genomic_DNA"/>
</dbReference>
<proteinExistence type="predicted"/>
<organism evidence="3 4">
    <name type="scientific">Stylonychia lemnae</name>
    <name type="common">Ciliate</name>
    <dbReference type="NCBI Taxonomy" id="5949"/>
    <lineage>
        <taxon>Eukaryota</taxon>
        <taxon>Sar</taxon>
        <taxon>Alveolata</taxon>
        <taxon>Ciliophora</taxon>
        <taxon>Intramacronucleata</taxon>
        <taxon>Spirotrichea</taxon>
        <taxon>Stichotrichia</taxon>
        <taxon>Sporadotrichida</taxon>
        <taxon>Oxytrichidae</taxon>
        <taxon>Stylonychinae</taxon>
        <taxon>Stylonychia</taxon>
    </lineage>
</organism>